<comment type="caution">
    <text evidence="1">The sequence shown here is derived from an EMBL/GenBank/DDBJ whole genome shotgun (WGS) entry which is preliminary data.</text>
</comment>
<evidence type="ECO:0000313" key="1">
    <source>
        <dbReference type="EMBL" id="CAB3977254.1"/>
    </source>
</evidence>
<accession>A0A7D9D623</accession>
<dbReference type="AlphaFoldDB" id="A0A7D9D623"/>
<dbReference type="EMBL" id="CACRXK020000039">
    <property type="protein sequence ID" value="CAB3977254.1"/>
    <property type="molecule type" value="Genomic_DNA"/>
</dbReference>
<protein>
    <submittedName>
        <fullName evidence="1">Uncharacterized protein</fullName>
    </submittedName>
</protein>
<proteinExistence type="predicted"/>
<reference evidence="1" key="1">
    <citation type="submission" date="2020-04" db="EMBL/GenBank/DDBJ databases">
        <authorList>
            <person name="Alioto T."/>
            <person name="Alioto T."/>
            <person name="Gomez Garrido J."/>
        </authorList>
    </citation>
    <scope>NUCLEOTIDE SEQUENCE</scope>
    <source>
        <strain evidence="1">A484AB</strain>
    </source>
</reference>
<organism evidence="1 2">
    <name type="scientific">Paramuricea clavata</name>
    <name type="common">Red gorgonian</name>
    <name type="synonym">Violescent sea-whip</name>
    <dbReference type="NCBI Taxonomy" id="317549"/>
    <lineage>
        <taxon>Eukaryota</taxon>
        <taxon>Metazoa</taxon>
        <taxon>Cnidaria</taxon>
        <taxon>Anthozoa</taxon>
        <taxon>Octocorallia</taxon>
        <taxon>Malacalcyonacea</taxon>
        <taxon>Plexauridae</taxon>
        <taxon>Paramuricea</taxon>
    </lineage>
</organism>
<dbReference type="Proteomes" id="UP001152795">
    <property type="component" value="Unassembled WGS sequence"/>
</dbReference>
<name>A0A7D9D623_PARCT</name>
<evidence type="ECO:0000313" key="2">
    <source>
        <dbReference type="Proteomes" id="UP001152795"/>
    </source>
</evidence>
<sequence length="436" mass="51065">MSRYDRLCTNVFDNLKNYCRNGECVDIYHCGYMFSGVHAFFDRTDNRRYVTLKLIHQNQERGLRPRLASYEIKQNCDFRYPHLEVRFRFPGYYQGLCDILNEECYKSVAQFHSDAGKCSVEQTCRAIFERMHVIISERLIKEQMELYIHNWYHPDQFMLLELDHKGRAVPQKISKNTDEYVTIQQPCDTVLEDEPLSTYKIIHKDDEFFDFYLRVAKEQDIQPAGGHYFPTIISNGIVKTIPSFYIYLIAVNLTDDGNRYMTVGVLHWLLGIYAEVDIDYRIYPQPFETYKGKRGKGPIYLPCVTFGHTDFSVNFTVGRDTLTVAEAKDFVSGIVDTLITHLAKQRGLNRVYSDVVQELELEHGLCVSNRLMQIMLYHHHLVWLTQDWILENCGCARNDQICFCSIYTPLDIIKCRKLYFKDAGLLVSNEVYFATT</sequence>
<gene>
    <name evidence="1" type="ORF">PACLA_8A041360</name>
</gene>
<keyword evidence="2" id="KW-1185">Reference proteome</keyword>